<keyword evidence="2" id="KW-0418">Kinase</keyword>
<gene>
    <name evidence="2" type="ORF">C467_07300</name>
</gene>
<name>M0FB05_9EURY</name>
<dbReference type="Pfam" id="PF13671">
    <property type="entry name" value="AAA_33"/>
    <property type="match status" value="1"/>
</dbReference>
<dbReference type="PANTHER" id="PTHR43883">
    <property type="entry name" value="SLR0207 PROTEIN"/>
    <property type="match status" value="1"/>
</dbReference>
<evidence type="ECO:0000313" key="2">
    <source>
        <dbReference type="EMBL" id="ELZ57211.1"/>
    </source>
</evidence>
<reference evidence="2 3" key="1">
    <citation type="journal article" date="2014" name="PLoS Genet.">
        <title>Phylogenetically driven sequencing of extremely halophilic archaea reveals strategies for static and dynamic osmo-response.</title>
        <authorList>
            <person name="Becker E.A."/>
            <person name="Seitzer P.M."/>
            <person name="Tritt A."/>
            <person name="Larsen D."/>
            <person name="Krusor M."/>
            <person name="Yao A.I."/>
            <person name="Wu D."/>
            <person name="Madern D."/>
            <person name="Eisen J.A."/>
            <person name="Darling A.E."/>
            <person name="Facciotti M.T."/>
        </authorList>
    </citation>
    <scope>NUCLEOTIDE SEQUENCE [LARGE SCALE GENOMIC DNA]</scope>
    <source>
        <strain evidence="2 3">ATCC 700873</strain>
    </source>
</reference>
<dbReference type="SUPFAM" id="SSF52540">
    <property type="entry name" value="P-loop containing nucleoside triphosphate hydrolases"/>
    <property type="match status" value="1"/>
</dbReference>
<accession>M0FB05</accession>
<dbReference type="STRING" id="1227481.C467_07300"/>
<proteinExistence type="predicted"/>
<evidence type="ECO:0000256" key="1">
    <source>
        <dbReference type="SAM" id="MobiDB-lite"/>
    </source>
</evidence>
<dbReference type="AlphaFoldDB" id="M0FB05"/>
<sequence>MPTSNRDAADSLAPTASESTAPTADGAASTGRLVVVCGLPGVGKTTVAERIADHVDGRIRRTDVIRKELFDDPEYTDAETEAVYAELLARAREDIAVGEAVVLDATFADDRFRAAAREAAAETAAAFDLVQVACDEEVVERRIERRDGISDADFEIHLHFKELFDEVAGDHVVVDNSGTEAETFAQVDAAFAEGATADGDGRSAAVTDAE</sequence>
<keyword evidence="3" id="KW-1185">Reference proteome</keyword>
<feature type="compositionally biased region" description="Low complexity" evidence="1">
    <location>
        <begin position="13"/>
        <end position="24"/>
    </location>
</feature>
<dbReference type="InterPro" id="IPR052732">
    <property type="entry name" value="Cell-binding_unc_protein"/>
</dbReference>
<dbReference type="PATRIC" id="fig|1227481.4.peg.1449"/>
<protein>
    <submittedName>
        <fullName evidence="2">Kinase</fullName>
    </submittedName>
</protein>
<evidence type="ECO:0000313" key="3">
    <source>
        <dbReference type="Proteomes" id="UP000011689"/>
    </source>
</evidence>
<dbReference type="Gene3D" id="3.40.50.300">
    <property type="entry name" value="P-loop containing nucleotide triphosphate hydrolases"/>
    <property type="match status" value="1"/>
</dbReference>
<dbReference type="InterPro" id="IPR027417">
    <property type="entry name" value="P-loop_NTPase"/>
</dbReference>
<dbReference type="EMBL" id="AOJO01000033">
    <property type="protein sequence ID" value="ELZ57211.1"/>
    <property type="molecule type" value="Genomic_DNA"/>
</dbReference>
<dbReference type="GO" id="GO:0016301">
    <property type="term" value="F:kinase activity"/>
    <property type="evidence" value="ECO:0007669"/>
    <property type="project" value="UniProtKB-KW"/>
</dbReference>
<comment type="caution">
    <text evidence="2">The sequence shown here is derived from an EMBL/GenBank/DDBJ whole genome shotgun (WGS) entry which is preliminary data.</text>
</comment>
<dbReference type="PANTHER" id="PTHR43883:SF1">
    <property type="entry name" value="GLUCONOKINASE"/>
    <property type="match status" value="1"/>
</dbReference>
<organism evidence="2 3">
    <name type="scientific">Halorubrum hochstenium ATCC 700873</name>
    <dbReference type="NCBI Taxonomy" id="1227481"/>
    <lineage>
        <taxon>Archaea</taxon>
        <taxon>Methanobacteriati</taxon>
        <taxon>Methanobacteriota</taxon>
        <taxon>Stenosarchaea group</taxon>
        <taxon>Halobacteria</taxon>
        <taxon>Halobacteriales</taxon>
        <taxon>Haloferacaceae</taxon>
        <taxon>Halorubrum</taxon>
    </lineage>
</organism>
<dbReference type="Proteomes" id="UP000011689">
    <property type="component" value="Unassembled WGS sequence"/>
</dbReference>
<keyword evidence="2" id="KW-0808">Transferase</keyword>
<feature type="region of interest" description="Disordered" evidence="1">
    <location>
        <begin position="1"/>
        <end position="25"/>
    </location>
</feature>